<name>A0A1F5LHQ1_PENAI</name>
<proteinExistence type="predicted"/>
<reference evidence="3 4" key="1">
    <citation type="journal article" date="2016" name="Sci. Rep.">
        <title>Penicillium arizonense, a new, genome sequenced fungal species, reveals a high chemical diversity in secreted metabolites.</title>
        <authorList>
            <person name="Grijseels S."/>
            <person name="Nielsen J.C."/>
            <person name="Randelovic M."/>
            <person name="Nielsen J."/>
            <person name="Nielsen K.F."/>
            <person name="Workman M."/>
            <person name="Frisvad J.C."/>
        </authorList>
    </citation>
    <scope>NUCLEOTIDE SEQUENCE [LARGE SCALE GENOMIC DNA]</scope>
    <source>
        <strain evidence="3 4">CBS 141311</strain>
    </source>
</reference>
<gene>
    <name evidence="3" type="ORF">PENARI_c009G11256</name>
</gene>
<protein>
    <recommendedName>
        <fullName evidence="2">Protein kinase domain-containing protein</fullName>
    </recommendedName>
</protein>
<feature type="region of interest" description="Disordered" evidence="1">
    <location>
        <begin position="271"/>
        <end position="293"/>
    </location>
</feature>
<evidence type="ECO:0000313" key="3">
    <source>
        <dbReference type="EMBL" id="OGE52665.1"/>
    </source>
</evidence>
<feature type="domain" description="Protein kinase" evidence="2">
    <location>
        <begin position="79"/>
        <end position="409"/>
    </location>
</feature>
<dbReference type="EMBL" id="LXJU01000009">
    <property type="protein sequence ID" value="OGE52665.1"/>
    <property type="molecule type" value="Genomic_DNA"/>
</dbReference>
<organism evidence="3 4">
    <name type="scientific">Penicillium arizonense</name>
    <dbReference type="NCBI Taxonomy" id="1835702"/>
    <lineage>
        <taxon>Eukaryota</taxon>
        <taxon>Fungi</taxon>
        <taxon>Dikarya</taxon>
        <taxon>Ascomycota</taxon>
        <taxon>Pezizomycotina</taxon>
        <taxon>Eurotiomycetes</taxon>
        <taxon>Eurotiomycetidae</taxon>
        <taxon>Eurotiales</taxon>
        <taxon>Aspergillaceae</taxon>
        <taxon>Penicillium</taxon>
    </lineage>
</organism>
<dbReference type="PANTHER" id="PTHR37542">
    <property type="entry name" value="HELO DOMAIN-CONTAINING PROTEIN-RELATED"/>
    <property type="match status" value="1"/>
</dbReference>
<dbReference type="InterPro" id="IPR011009">
    <property type="entry name" value="Kinase-like_dom_sf"/>
</dbReference>
<comment type="caution">
    <text evidence="3">The sequence shown here is derived from an EMBL/GenBank/DDBJ whole genome shotgun (WGS) entry which is preliminary data.</text>
</comment>
<evidence type="ECO:0000259" key="2">
    <source>
        <dbReference type="PROSITE" id="PS50011"/>
    </source>
</evidence>
<dbReference type="OrthoDB" id="1911848at2759"/>
<accession>A0A1F5LHQ1</accession>
<evidence type="ECO:0000256" key="1">
    <source>
        <dbReference type="SAM" id="MobiDB-lite"/>
    </source>
</evidence>
<evidence type="ECO:0000313" key="4">
    <source>
        <dbReference type="Proteomes" id="UP000177622"/>
    </source>
</evidence>
<dbReference type="PANTHER" id="PTHR37542:SF3">
    <property type="entry name" value="PRION-INHIBITION AND PROPAGATION HELO DOMAIN-CONTAINING PROTEIN"/>
    <property type="match status" value="1"/>
</dbReference>
<dbReference type="RefSeq" id="XP_022488105.1">
    <property type="nucleotide sequence ID" value="XM_022632045.1"/>
</dbReference>
<sequence length="409" mass="46161">MLSDLIQDLERFLPAPDSDLNGTVLVNPALRASVWKLRWLSRQSGFDVFTTSLAELKATSLSQVNEFKLSPLEKSSRLTGSLDDPGIIRAGAPYLAKYNGVTVLVGRKQVPIMTDHTVLRARIEKLVRMLNSSQNIKELRTPPCLGYIYASPGEGTLSHTSESCTYEVLYCFNEQNCFSLRHVLFKKWQFSLSKRYDVARSLARSVLYLHAVEWLHKGIRSSNVVFSTNQVLPKNPKRPKSPAFAVSGLPYLVGFEYSRINSRDEGTEKTIDVSDHNLYRHPDTQSEPTTDPSLYLGDKGRFTKNHDIFSLGVILVELGVLKPAQKIEQDLEVSDKDYRNAEHGDRPQRFRLYLIDLVSEVENNMGPIYANVTSQCLAANFYRQDVTMDQDGAVAFYRDVIAQLGKCKV</sequence>
<dbReference type="GO" id="GO:0005524">
    <property type="term" value="F:ATP binding"/>
    <property type="evidence" value="ECO:0007669"/>
    <property type="project" value="InterPro"/>
</dbReference>
<dbReference type="GO" id="GO:0004672">
    <property type="term" value="F:protein kinase activity"/>
    <property type="evidence" value="ECO:0007669"/>
    <property type="project" value="InterPro"/>
</dbReference>
<dbReference type="InterPro" id="IPR000719">
    <property type="entry name" value="Prot_kinase_dom"/>
</dbReference>
<dbReference type="SUPFAM" id="SSF56112">
    <property type="entry name" value="Protein kinase-like (PK-like)"/>
    <property type="match status" value="1"/>
</dbReference>
<dbReference type="PROSITE" id="PS50011">
    <property type="entry name" value="PROTEIN_KINASE_DOM"/>
    <property type="match status" value="1"/>
</dbReference>
<dbReference type="AlphaFoldDB" id="A0A1F5LHQ1"/>
<dbReference type="GeneID" id="34576779"/>
<dbReference type="Gene3D" id="1.10.510.10">
    <property type="entry name" value="Transferase(Phosphotransferase) domain 1"/>
    <property type="match status" value="1"/>
</dbReference>
<feature type="compositionally biased region" description="Basic and acidic residues" evidence="1">
    <location>
        <begin position="271"/>
        <end position="284"/>
    </location>
</feature>
<dbReference type="STRING" id="1835702.A0A1F5LHQ1"/>
<keyword evidence="4" id="KW-1185">Reference proteome</keyword>
<dbReference type="Proteomes" id="UP000177622">
    <property type="component" value="Unassembled WGS sequence"/>
</dbReference>